<dbReference type="AlphaFoldDB" id="A0AA97CZ48"/>
<dbReference type="EMBL" id="CP128986">
    <property type="protein sequence ID" value="WOC13835.1"/>
    <property type="molecule type" value="Genomic_DNA"/>
</dbReference>
<organism evidence="1">
    <name type="scientific">Gordonia sp. MP11Mi</name>
    <dbReference type="NCBI Taxonomy" id="3022769"/>
    <lineage>
        <taxon>Bacteria</taxon>
        <taxon>Bacillati</taxon>
        <taxon>Actinomycetota</taxon>
        <taxon>Actinomycetes</taxon>
        <taxon>Mycobacteriales</taxon>
        <taxon>Gordoniaceae</taxon>
        <taxon>Gordonia</taxon>
    </lineage>
</organism>
<reference evidence="1" key="1">
    <citation type="submission" date="2023-06" db="EMBL/GenBank/DDBJ databases">
        <title>Gordonia sp. nov. and Pseudochrobactrum sp. nov., two species isolated from the burying beetle Nicrophorus vespilloides.</title>
        <authorList>
            <person name="Poehlein A."/>
            <person name="Guzman J."/>
            <person name="Daniel R."/>
            <person name="Vilcinskas A."/>
        </authorList>
    </citation>
    <scope>NUCLEOTIDE SEQUENCE</scope>
    <source>
        <strain evidence="1">MP11Mi</strain>
    </source>
</reference>
<protein>
    <submittedName>
        <fullName evidence="1">Uncharacterized protein</fullName>
    </submittedName>
</protein>
<dbReference type="RefSeq" id="WP_420039624.1">
    <property type="nucleotide sequence ID" value="NZ_CP128986.1"/>
</dbReference>
<accession>A0AA97CZ48</accession>
<evidence type="ECO:0000313" key="1">
    <source>
        <dbReference type="EMBL" id="WOC13835.1"/>
    </source>
</evidence>
<gene>
    <name evidence="1" type="ORF">MP11Mi_29430</name>
</gene>
<name>A0AA97CZ48_9ACTN</name>
<proteinExistence type="predicted"/>
<sequence>MNTAFIADAAIETDGVTRQSADLHAQWSRSVTTGGTTVARRNHFNVFSSTSPIPRAP</sequence>